<keyword evidence="1" id="KW-0812">Transmembrane</keyword>
<feature type="domain" description="DUF4219" evidence="2">
    <location>
        <begin position="47"/>
        <end position="71"/>
    </location>
</feature>
<evidence type="ECO:0000313" key="5">
    <source>
        <dbReference type="Proteomes" id="UP000811246"/>
    </source>
</evidence>
<evidence type="ECO:0000256" key="1">
    <source>
        <dbReference type="SAM" id="Phobius"/>
    </source>
</evidence>
<evidence type="ECO:0000259" key="2">
    <source>
        <dbReference type="Pfam" id="PF13961"/>
    </source>
</evidence>
<dbReference type="EMBL" id="CM031837">
    <property type="protein sequence ID" value="KAG6680634.1"/>
    <property type="molecule type" value="Genomic_DNA"/>
</dbReference>
<protein>
    <recommendedName>
        <fullName evidence="6">PGG domain-containing protein</fullName>
    </recommendedName>
</protein>
<comment type="caution">
    <text evidence="4">The sequence shown here is derived from an EMBL/GenBank/DDBJ whole genome shotgun (WGS) entry which is preliminary data.</text>
</comment>
<feature type="transmembrane region" description="Helical" evidence="1">
    <location>
        <begin position="601"/>
        <end position="620"/>
    </location>
</feature>
<organism evidence="4 5">
    <name type="scientific">Carya illinoinensis</name>
    <name type="common">Pecan</name>
    <dbReference type="NCBI Taxonomy" id="32201"/>
    <lineage>
        <taxon>Eukaryota</taxon>
        <taxon>Viridiplantae</taxon>
        <taxon>Streptophyta</taxon>
        <taxon>Embryophyta</taxon>
        <taxon>Tracheophyta</taxon>
        <taxon>Spermatophyta</taxon>
        <taxon>Magnoliopsida</taxon>
        <taxon>eudicotyledons</taxon>
        <taxon>Gunneridae</taxon>
        <taxon>Pentapetalae</taxon>
        <taxon>rosids</taxon>
        <taxon>fabids</taxon>
        <taxon>Fagales</taxon>
        <taxon>Juglandaceae</taxon>
        <taxon>Carya</taxon>
    </lineage>
</organism>
<dbReference type="Pfam" id="PF13961">
    <property type="entry name" value="DUF4219"/>
    <property type="match status" value="1"/>
</dbReference>
<dbReference type="GO" id="GO:0016020">
    <property type="term" value="C:membrane"/>
    <property type="evidence" value="ECO:0007669"/>
    <property type="project" value="TreeGrafter"/>
</dbReference>
<dbReference type="InterPro" id="IPR025314">
    <property type="entry name" value="DUF4219"/>
</dbReference>
<name>A0A922ANF2_CARIL</name>
<evidence type="ECO:0000259" key="3">
    <source>
        <dbReference type="Pfam" id="PF13962"/>
    </source>
</evidence>
<dbReference type="SMART" id="SM00248">
    <property type="entry name" value="ANK"/>
    <property type="match status" value="5"/>
</dbReference>
<keyword evidence="1" id="KW-1133">Transmembrane helix</keyword>
<feature type="transmembrane region" description="Helical" evidence="1">
    <location>
        <begin position="712"/>
        <end position="736"/>
    </location>
</feature>
<dbReference type="Proteomes" id="UP000811246">
    <property type="component" value="Chromosome 13"/>
</dbReference>
<dbReference type="EMBL" id="CM031837">
    <property type="protein sequence ID" value="KAG6680633.1"/>
    <property type="molecule type" value="Genomic_DNA"/>
</dbReference>
<gene>
    <name evidence="4" type="ORF">I3842_13G052500</name>
</gene>
<dbReference type="InterPro" id="IPR026961">
    <property type="entry name" value="PGG_dom"/>
</dbReference>
<evidence type="ECO:0000313" key="4">
    <source>
        <dbReference type="EMBL" id="KAG6680634.1"/>
    </source>
</evidence>
<dbReference type="PANTHER" id="PTHR24177">
    <property type="entry name" value="CASKIN"/>
    <property type="match status" value="1"/>
</dbReference>
<reference evidence="4" key="1">
    <citation type="submission" date="2021-01" db="EMBL/GenBank/DDBJ databases">
        <authorList>
            <person name="Lovell J.T."/>
            <person name="Bentley N."/>
            <person name="Bhattarai G."/>
            <person name="Jenkins J.W."/>
            <person name="Sreedasyam A."/>
            <person name="Alarcon Y."/>
            <person name="Bock C."/>
            <person name="Boston L."/>
            <person name="Carlson J."/>
            <person name="Cervantes K."/>
            <person name="Clermont K."/>
            <person name="Krom N."/>
            <person name="Kubenka K."/>
            <person name="Mamidi S."/>
            <person name="Mattison C."/>
            <person name="Monteros M."/>
            <person name="Pisani C."/>
            <person name="Plott C."/>
            <person name="Rajasekar S."/>
            <person name="Rhein H.S."/>
            <person name="Rohla C."/>
            <person name="Song M."/>
            <person name="Hilaire R.S."/>
            <person name="Shu S."/>
            <person name="Wells L."/>
            <person name="Wang X."/>
            <person name="Webber J."/>
            <person name="Heerema R.J."/>
            <person name="Klein P."/>
            <person name="Conner P."/>
            <person name="Grauke L."/>
            <person name="Grimwood J."/>
            <person name="Schmutz J."/>
            <person name="Randall J.J."/>
        </authorList>
    </citation>
    <scope>NUCLEOTIDE SEQUENCE</scope>
    <source>
        <tissue evidence="4">Leaf</tissue>
    </source>
</reference>
<dbReference type="Pfam" id="PF12796">
    <property type="entry name" value="Ank_2"/>
    <property type="match status" value="1"/>
</dbReference>
<feature type="transmembrane region" description="Helical" evidence="1">
    <location>
        <begin position="640"/>
        <end position="663"/>
    </location>
</feature>
<keyword evidence="1" id="KW-0472">Membrane</keyword>
<sequence>MQATTILPGTVVPIEFLGMENYENFDRLSMATPILPGTVVPEVLHGKENYENWSACIKNYLLAQDLWDIIETSMEPPKPEDDDREVKFKAWRKKNAATLHAIQISCGMNILPEIKGISSAKILWDKLAKAYEHPAQEGRVNLRLPAADENFRIRDNMNRTAGFSEYAELYEAVRKGDWDVASVFITQHPDSVRAKITHLGQTALHVAIIARSDEIAKPLVEEKMSKEDLEIRDNEGLTALAVAIICGFDLLTVDLMIRKNPDLLTVGNNRGGLDIPIVLALRHGQKELARFLFDVTPYEELTPEKGPHGATVVTQAIQSATYDLAEVLISHCPRLAFSLDTDNVSPLSLFVGLISLSGVEFHRTSSWKRIKLISSPRADIFGYYLDNRDQKKQEAAGITIRFAGPLDQHSNEIESIQRQFRRLLFAMLDSIEISAMNEYQIGIESGVAQAIFSAVRAGVVGFVTLIAQGEQRELLYWVRDGKGRNVLMSAVQHRHAEIFGMIYGLRETKARLLSSRDNVGNNILHVAGTLTEVSPLDHITGAALKMQSEVQWFKGVENLCNPLYRNEKNYAGLTPKQVFMQSHKKLIEEGERWMRETASSCTVVGTLIMTIMFAAAFTIPGGNNQDTGLPIFLNRKLFDIFIIADSLSLFSSSVSVLMFLGILTSRYEAEYFLNSLPTKMIIGLFTLFFSIGTMMIAFSSAILIMYCGESWIVIPLIVLASVPISLYVFMHFGLLVDMIVSTYGAGTFDRKMKSGVELSCIYK</sequence>
<dbReference type="PANTHER" id="PTHR24177:SF329">
    <property type="entry name" value="ANKYRIN REPEAT PROTEIN"/>
    <property type="match status" value="1"/>
</dbReference>
<feature type="transmembrane region" description="Helical" evidence="1">
    <location>
        <begin position="684"/>
        <end position="706"/>
    </location>
</feature>
<proteinExistence type="predicted"/>
<evidence type="ECO:0008006" key="6">
    <source>
        <dbReference type="Google" id="ProtNLM"/>
    </source>
</evidence>
<dbReference type="Pfam" id="PF13962">
    <property type="entry name" value="PGG"/>
    <property type="match status" value="1"/>
</dbReference>
<dbReference type="InterPro" id="IPR002110">
    <property type="entry name" value="Ankyrin_rpt"/>
</dbReference>
<feature type="domain" description="PGG" evidence="3">
    <location>
        <begin position="592"/>
        <end position="704"/>
    </location>
</feature>
<accession>A0A922ANF2</accession>
<dbReference type="AlphaFoldDB" id="A0A922ANF2"/>